<keyword evidence="2" id="KW-0963">Cytoplasm</keyword>
<feature type="region of interest" description="Disordered" evidence="3">
    <location>
        <begin position="1"/>
        <end position="53"/>
    </location>
</feature>
<comment type="caution">
    <text evidence="4">The sequence shown here is derived from an EMBL/GenBank/DDBJ whole genome shotgun (WGS) entry which is preliminary data.</text>
</comment>
<protein>
    <recommendedName>
        <fullName evidence="6">mRNA-decapping enzyme-like protein</fullName>
    </recommendedName>
</protein>
<evidence type="ECO:0000256" key="1">
    <source>
        <dbReference type="ARBA" id="ARBA00004496"/>
    </source>
</evidence>
<evidence type="ECO:0000256" key="3">
    <source>
        <dbReference type="SAM" id="MobiDB-lite"/>
    </source>
</evidence>
<dbReference type="GO" id="GO:0031087">
    <property type="term" value="P:deadenylation-independent decapping of nuclear-transcribed mRNA"/>
    <property type="evidence" value="ECO:0007669"/>
    <property type="project" value="TreeGrafter"/>
</dbReference>
<dbReference type="PANTHER" id="PTHR16290:SF0">
    <property type="entry name" value="DECAPPING PROTEIN 1, ISOFORM A"/>
    <property type="match status" value="1"/>
</dbReference>
<proteinExistence type="predicted"/>
<keyword evidence="5" id="KW-1185">Reference proteome</keyword>
<dbReference type="EMBL" id="JAXQNO010000024">
    <property type="protein sequence ID" value="KAK4763193.1"/>
    <property type="molecule type" value="Genomic_DNA"/>
</dbReference>
<evidence type="ECO:0000256" key="2">
    <source>
        <dbReference type="ARBA" id="ARBA00022490"/>
    </source>
</evidence>
<evidence type="ECO:0000313" key="5">
    <source>
        <dbReference type="Proteomes" id="UP001346149"/>
    </source>
</evidence>
<dbReference type="AlphaFoldDB" id="A0AAN7KEZ2"/>
<dbReference type="GO" id="GO:0000932">
    <property type="term" value="C:P-body"/>
    <property type="evidence" value="ECO:0007669"/>
    <property type="project" value="TreeGrafter"/>
</dbReference>
<dbReference type="Proteomes" id="UP001346149">
    <property type="component" value="Unassembled WGS sequence"/>
</dbReference>
<reference evidence="4 5" key="1">
    <citation type="journal article" date="2023" name="Hortic Res">
        <title>Pangenome of water caltrop reveals structural variations and asymmetric subgenome divergence after allopolyploidization.</title>
        <authorList>
            <person name="Zhang X."/>
            <person name="Chen Y."/>
            <person name="Wang L."/>
            <person name="Yuan Y."/>
            <person name="Fang M."/>
            <person name="Shi L."/>
            <person name="Lu R."/>
            <person name="Comes H.P."/>
            <person name="Ma Y."/>
            <person name="Chen Y."/>
            <person name="Huang G."/>
            <person name="Zhou Y."/>
            <person name="Zheng Z."/>
            <person name="Qiu Y."/>
        </authorList>
    </citation>
    <scope>NUCLEOTIDE SEQUENCE [LARGE SCALE GENOMIC DNA]</scope>
    <source>
        <strain evidence="4">F231</strain>
    </source>
</reference>
<sequence>MVLPVSSLTPTAHPLRPPVTLKRPYETPILQPFPPPTPPPSLTPTAPTTNLGPVISKDKVRETLLALVQDDQFIEMVYRALQNTHQS</sequence>
<evidence type="ECO:0008006" key="6">
    <source>
        <dbReference type="Google" id="ProtNLM"/>
    </source>
</evidence>
<dbReference type="GO" id="GO:0000290">
    <property type="term" value="P:deadenylation-dependent decapping of nuclear-transcribed mRNA"/>
    <property type="evidence" value="ECO:0007669"/>
    <property type="project" value="InterPro"/>
</dbReference>
<dbReference type="GO" id="GO:0008047">
    <property type="term" value="F:enzyme activator activity"/>
    <property type="evidence" value="ECO:0007669"/>
    <property type="project" value="InterPro"/>
</dbReference>
<dbReference type="GO" id="GO:0003729">
    <property type="term" value="F:mRNA binding"/>
    <property type="evidence" value="ECO:0007669"/>
    <property type="project" value="TreeGrafter"/>
</dbReference>
<name>A0AAN7KEZ2_TRANT</name>
<organism evidence="4 5">
    <name type="scientific">Trapa natans</name>
    <name type="common">Water chestnut</name>
    <dbReference type="NCBI Taxonomy" id="22666"/>
    <lineage>
        <taxon>Eukaryota</taxon>
        <taxon>Viridiplantae</taxon>
        <taxon>Streptophyta</taxon>
        <taxon>Embryophyta</taxon>
        <taxon>Tracheophyta</taxon>
        <taxon>Spermatophyta</taxon>
        <taxon>Magnoliopsida</taxon>
        <taxon>eudicotyledons</taxon>
        <taxon>Gunneridae</taxon>
        <taxon>Pentapetalae</taxon>
        <taxon>rosids</taxon>
        <taxon>malvids</taxon>
        <taxon>Myrtales</taxon>
        <taxon>Lythraceae</taxon>
        <taxon>Trapa</taxon>
    </lineage>
</organism>
<comment type="subcellular location">
    <subcellularLocation>
        <location evidence="1">Cytoplasm</location>
    </subcellularLocation>
</comment>
<dbReference type="InterPro" id="IPR010334">
    <property type="entry name" value="Dcp1"/>
</dbReference>
<evidence type="ECO:0000313" key="4">
    <source>
        <dbReference type="EMBL" id="KAK4763193.1"/>
    </source>
</evidence>
<accession>A0AAN7KEZ2</accession>
<gene>
    <name evidence="4" type="ORF">SAY86_008961</name>
</gene>
<dbReference type="PANTHER" id="PTHR16290">
    <property type="entry name" value="TRANSCRIPTION FACTOR SMIF DECAPPING ENZYME DCP1"/>
    <property type="match status" value="1"/>
</dbReference>
<feature type="compositionally biased region" description="Pro residues" evidence="3">
    <location>
        <begin position="31"/>
        <end position="42"/>
    </location>
</feature>
<feature type="compositionally biased region" description="Polar residues" evidence="3">
    <location>
        <begin position="1"/>
        <end position="10"/>
    </location>
</feature>